<protein>
    <submittedName>
        <fullName evidence="1">DUF3368 domain-containing protein</fullName>
    </submittedName>
</protein>
<evidence type="ECO:0000313" key="2">
    <source>
        <dbReference type="Proteomes" id="UP000271650"/>
    </source>
</evidence>
<dbReference type="EMBL" id="CP127527">
    <property type="protein sequence ID" value="XRI76821.1"/>
    <property type="molecule type" value="Genomic_DNA"/>
</dbReference>
<name>A0ACD5HNC2_9PROT</name>
<evidence type="ECO:0000313" key="1">
    <source>
        <dbReference type="EMBL" id="XRI76821.1"/>
    </source>
</evidence>
<reference evidence="1 2" key="1">
    <citation type="journal article" date="2019" name="Int. J. Syst. Evol. Microbiol.">
        <title>Acidithiobacillus sulfuriphilus sp. nov.: an extremely acidophilic sulfur-oxidizing chemolithotroph isolated from a neutral pH environment.</title>
        <authorList>
            <person name="Falagan C."/>
            <person name="Moya-Beltran A."/>
            <person name="Castro M."/>
            <person name="Quatrini R."/>
            <person name="Johnson D.B."/>
        </authorList>
    </citation>
    <scope>NUCLEOTIDE SEQUENCE [LARGE SCALE GENOMIC DNA]</scope>
    <source>
        <strain evidence="1 2">CJ-2</strain>
    </source>
</reference>
<sequence>MSGLLVADSGPLIALARLELLRESRSCFHALWVPEVVYVEVTRKGELADARMLKAAAAAGVFEVIADIPTTVDAVSSYGLDPGETLAIALALQEHAAVLIDERKGRMASQALGLDVIGTLGMLALLKERGLLARIAIPVERLMAGGYYLPEALVDQLLRRFGER</sequence>
<keyword evidence="2" id="KW-1185">Reference proteome</keyword>
<dbReference type="Proteomes" id="UP000271650">
    <property type="component" value="Chromosome"/>
</dbReference>
<proteinExistence type="predicted"/>
<organism evidence="1 2">
    <name type="scientific">Acidithiobacillus sulfuriphilus</name>
    <dbReference type="NCBI Taxonomy" id="1867749"/>
    <lineage>
        <taxon>Bacteria</taxon>
        <taxon>Pseudomonadati</taxon>
        <taxon>Pseudomonadota</taxon>
        <taxon>Acidithiobacillia</taxon>
        <taxon>Acidithiobacillales</taxon>
        <taxon>Acidithiobacillaceae</taxon>
        <taxon>Acidithiobacillus</taxon>
    </lineage>
</organism>
<gene>
    <name evidence="1" type="ORF">EC580_012790</name>
</gene>
<accession>A0ACD5HNC2</accession>